<dbReference type="EMBL" id="CM055733">
    <property type="protein sequence ID" value="KAJ8010512.1"/>
    <property type="molecule type" value="Genomic_DNA"/>
</dbReference>
<dbReference type="Proteomes" id="UP001157502">
    <property type="component" value="Chromosome 6"/>
</dbReference>
<gene>
    <name evidence="1" type="ORF">DPEC_G00075860</name>
</gene>
<evidence type="ECO:0000313" key="1">
    <source>
        <dbReference type="EMBL" id="KAJ8010512.1"/>
    </source>
</evidence>
<evidence type="ECO:0000313" key="2">
    <source>
        <dbReference type="Proteomes" id="UP001157502"/>
    </source>
</evidence>
<protein>
    <submittedName>
        <fullName evidence="1">Uncharacterized protein</fullName>
    </submittedName>
</protein>
<name>A0ACC2H421_DALPE</name>
<proteinExistence type="predicted"/>
<keyword evidence="2" id="KW-1185">Reference proteome</keyword>
<sequence length="75" mass="8580">MNNLDGYVCTVVSGAPLWSDDASLEMLGKRLKFYPHVSCYINNSSTDDPRSSLWTSQIEFSYRLLKKDDVKIFPD</sequence>
<comment type="caution">
    <text evidence="1">The sequence shown here is derived from an EMBL/GenBank/DDBJ whole genome shotgun (WGS) entry which is preliminary data.</text>
</comment>
<reference evidence="1" key="1">
    <citation type="submission" date="2021-05" db="EMBL/GenBank/DDBJ databases">
        <authorList>
            <person name="Pan Q."/>
            <person name="Jouanno E."/>
            <person name="Zahm M."/>
            <person name="Klopp C."/>
            <person name="Cabau C."/>
            <person name="Louis A."/>
            <person name="Berthelot C."/>
            <person name="Parey E."/>
            <person name="Roest Crollius H."/>
            <person name="Montfort J."/>
            <person name="Robinson-Rechavi M."/>
            <person name="Bouchez O."/>
            <person name="Lampietro C."/>
            <person name="Lopez Roques C."/>
            <person name="Donnadieu C."/>
            <person name="Postlethwait J."/>
            <person name="Bobe J."/>
            <person name="Dillon D."/>
            <person name="Chandos A."/>
            <person name="von Hippel F."/>
            <person name="Guiguen Y."/>
        </authorList>
    </citation>
    <scope>NUCLEOTIDE SEQUENCE</scope>
    <source>
        <strain evidence="1">YG-Jan2019</strain>
    </source>
</reference>
<organism evidence="1 2">
    <name type="scientific">Dallia pectoralis</name>
    <name type="common">Alaska blackfish</name>
    <dbReference type="NCBI Taxonomy" id="75939"/>
    <lineage>
        <taxon>Eukaryota</taxon>
        <taxon>Metazoa</taxon>
        <taxon>Chordata</taxon>
        <taxon>Craniata</taxon>
        <taxon>Vertebrata</taxon>
        <taxon>Euteleostomi</taxon>
        <taxon>Actinopterygii</taxon>
        <taxon>Neopterygii</taxon>
        <taxon>Teleostei</taxon>
        <taxon>Protacanthopterygii</taxon>
        <taxon>Esociformes</taxon>
        <taxon>Umbridae</taxon>
        <taxon>Dallia</taxon>
    </lineage>
</organism>
<accession>A0ACC2H421</accession>